<organism evidence="2">
    <name type="scientific">Bacteroides faecis</name>
    <dbReference type="NCBI Taxonomy" id="674529"/>
    <lineage>
        <taxon>Bacteria</taxon>
        <taxon>Pseudomonadati</taxon>
        <taxon>Bacteroidota</taxon>
        <taxon>Bacteroidia</taxon>
        <taxon>Bacteroidales</taxon>
        <taxon>Bacteroidaceae</taxon>
        <taxon>Bacteroides</taxon>
    </lineage>
</organism>
<dbReference type="RefSeq" id="WP_156729861.1">
    <property type="nucleotide sequence ID" value="NZ_CACRSZ010000049.1"/>
</dbReference>
<protein>
    <submittedName>
        <fullName evidence="2">Phage Mu protein F like protein</fullName>
    </submittedName>
</protein>
<dbReference type="InterPro" id="IPR006528">
    <property type="entry name" value="Phage_head_morphogenesis_dom"/>
</dbReference>
<accession>A0A6N2V427</accession>
<reference evidence="2" key="1">
    <citation type="submission" date="2019-11" db="EMBL/GenBank/DDBJ databases">
        <authorList>
            <person name="Feng L."/>
        </authorList>
    </citation>
    <scope>NUCLEOTIDE SEQUENCE</scope>
    <source>
        <strain evidence="2">BfaecisLFYP10</strain>
    </source>
</reference>
<dbReference type="EMBL" id="CACRSZ010000049">
    <property type="protein sequence ID" value="VYT25445.1"/>
    <property type="molecule type" value="Genomic_DNA"/>
</dbReference>
<dbReference type="Pfam" id="PF04233">
    <property type="entry name" value="Phage_Mu_F"/>
    <property type="match status" value="1"/>
</dbReference>
<proteinExistence type="predicted"/>
<evidence type="ECO:0000259" key="1">
    <source>
        <dbReference type="Pfam" id="PF04233"/>
    </source>
</evidence>
<name>A0A6N2V427_9BACE</name>
<gene>
    <name evidence="2" type="ORF">BFLFYP10_02020</name>
</gene>
<evidence type="ECO:0000313" key="2">
    <source>
        <dbReference type="EMBL" id="VYT25445.1"/>
    </source>
</evidence>
<dbReference type="AlphaFoldDB" id="A0A6N2V427"/>
<sequence>MEKVSAARIELKEDGTKDEYLLVLTAFRRLMDSLEDSAESWRIMEEIIMLRTASLYSCVLEGLHMDFDRALELLRNHNDFTTLQEKEERDILVAAIDNLVEFAAAEEYAMMTEVLEQSENEEPEDCEGICEKYNLTYADTENEQVLYAAGIAGWWINQSSGTLITYMTQGDERVRDTHLALEGLTYPKSDFPSDLIPPIEWGCRCYLLSDGNEASVSASLKDDYRKKVNPVFAESLAMKGRVFSGAHPYFTSDFRKNVQIQTIVKQLKNKLLCKK</sequence>
<feature type="domain" description="Phage head morphogenesis" evidence="1">
    <location>
        <begin position="133"/>
        <end position="207"/>
    </location>
</feature>